<organism evidence="2 3">
    <name type="scientific">Colletotrichum sublineola</name>
    <name type="common">Sorghum anthracnose fungus</name>
    <dbReference type="NCBI Taxonomy" id="1173701"/>
    <lineage>
        <taxon>Eukaryota</taxon>
        <taxon>Fungi</taxon>
        <taxon>Dikarya</taxon>
        <taxon>Ascomycota</taxon>
        <taxon>Pezizomycotina</taxon>
        <taxon>Sordariomycetes</taxon>
        <taxon>Hypocreomycetidae</taxon>
        <taxon>Glomerellales</taxon>
        <taxon>Glomerellaceae</taxon>
        <taxon>Colletotrichum</taxon>
        <taxon>Colletotrichum graminicola species complex</taxon>
    </lineage>
</organism>
<keyword evidence="1" id="KW-0732">Signal</keyword>
<dbReference type="Proteomes" id="UP000027238">
    <property type="component" value="Unassembled WGS sequence"/>
</dbReference>
<dbReference type="STRING" id="1173701.A0A066WWG3"/>
<comment type="caution">
    <text evidence="2">The sequence shown here is derived from an EMBL/GenBank/DDBJ whole genome shotgun (WGS) entry which is preliminary data.</text>
</comment>
<reference evidence="3" key="1">
    <citation type="journal article" date="2014" name="Genome Announc.">
        <title>Draft genome sequence of Colletotrichum sublineola, a destructive pathogen of cultivated sorghum.</title>
        <authorList>
            <person name="Baroncelli R."/>
            <person name="Sanz-Martin J.M."/>
            <person name="Rech G.E."/>
            <person name="Sukno S.A."/>
            <person name="Thon M.R."/>
        </authorList>
    </citation>
    <scope>NUCLEOTIDE SEQUENCE [LARGE SCALE GENOMIC DNA]</scope>
    <source>
        <strain evidence="3">TX430BB</strain>
    </source>
</reference>
<dbReference type="HOGENOM" id="CLU_122522_0_0_1"/>
<dbReference type="OMA" id="CADAANY"/>
<evidence type="ECO:0000256" key="1">
    <source>
        <dbReference type="SAM" id="SignalP"/>
    </source>
</evidence>
<feature type="chain" id="PRO_5001634220" evidence="1">
    <location>
        <begin position="19"/>
        <end position="181"/>
    </location>
</feature>
<gene>
    <name evidence="2" type="ORF">CSUB01_11299</name>
</gene>
<accession>A0A066WWG3</accession>
<proteinExistence type="predicted"/>
<dbReference type="EMBL" id="JMSE01001613">
    <property type="protein sequence ID" value="KDN59744.1"/>
    <property type="molecule type" value="Genomic_DNA"/>
</dbReference>
<sequence>MKSSALIIVFSILYPVSGSYIARRGIDCKDPGNNCQRGVNGTAGINPPLSSRLADCSLLNRVTVTPSPVTEIVTETSTTGTIFIPTILVGAEKRSVETEATTGGSAVTLFPSIVPTYATYCADAANYFSACGCAGVTPVTTTAPAPTVTLTTTELVEQCYGRQVVRRGMKVMNEWMNSGLA</sequence>
<dbReference type="AlphaFoldDB" id="A0A066WWG3"/>
<evidence type="ECO:0000313" key="3">
    <source>
        <dbReference type="Proteomes" id="UP000027238"/>
    </source>
</evidence>
<protein>
    <submittedName>
        <fullName evidence="2">Uncharacterized protein</fullName>
    </submittedName>
</protein>
<keyword evidence="3" id="KW-1185">Reference proteome</keyword>
<evidence type="ECO:0000313" key="2">
    <source>
        <dbReference type="EMBL" id="KDN59744.1"/>
    </source>
</evidence>
<dbReference type="eggNOG" id="ENOG502T0FS">
    <property type="taxonomic scope" value="Eukaryota"/>
</dbReference>
<feature type="signal peptide" evidence="1">
    <location>
        <begin position="1"/>
        <end position="18"/>
    </location>
</feature>
<name>A0A066WWG3_COLSU</name>
<dbReference type="OrthoDB" id="3563678at2759"/>